<feature type="domain" description="PAC" evidence="3">
    <location>
        <begin position="529"/>
        <end position="582"/>
    </location>
</feature>
<dbReference type="InterPro" id="IPR000014">
    <property type="entry name" value="PAS"/>
</dbReference>
<dbReference type="Gene3D" id="3.30.70.270">
    <property type="match status" value="1"/>
</dbReference>
<name>A0A4R6QKX1_9BURK</name>
<dbReference type="InterPro" id="IPR000160">
    <property type="entry name" value="GGDEF_dom"/>
</dbReference>
<reference evidence="5 6" key="1">
    <citation type="submission" date="2019-03" db="EMBL/GenBank/DDBJ databases">
        <title>Genomic Encyclopedia of Type Strains, Phase IV (KMG-IV): sequencing the most valuable type-strain genomes for metagenomic binning, comparative biology and taxonomic classification.</title>
        <authorList>
            <person name="Goeker M."/>
        </authorList>
    </citation>
    <scope>NUCLEOTIDE SEQUENCE [LARGE SCALE GENOMIC DNA]</scope>
    <source>
        <strain evidence="5 6">DSM 16998</strain>
    </source>
</reference>
<dbReference type="PROSITE" id="PS50887">
    <property type="entry name" value="GGDEF"/>
    <property type="match status" value="1"/>
</dbReference>
<protein>
    <submittedName>
        <fullName evidence="5">PAS domain S-box-containing protein/diguanylate cyclase (GGDEF)-like protein</fullName>
    </submittedName>
</protein>
<dbReference type="InterPro" id="IPR013656">
    <property type="entry name" value="PAS_4"/>
</dbReference>
<dbReference type="NCBIfam" id="TIGR00229">
    <property type="entry name" value="sensory_box"/>
    <property type="match status" value="1"/>
</dbReference>
<feature type="domain" description="PAS" evidence="2">
    <location>
        <begin position="459"/>
        <end position="529"/>
    </location>
</feature>
<proteinExistence type="predicted"/>
<dbReference type="InterPro" id="IPR000700">
    <property type="entry name" value="PAS-assoc_C"/>
</dbReference>
<organism evidence="5 6">
    <name type="scientific">Roseateles toxinivorans</name>
    <dbReference type="NCBI Taxonomy" id="270368"/>
    <lineage>
        <taxon>Bacteria</taxon>
        <taxon>Pseudomonadati</taxon>
        <taxon>Pseudomonadota</taxon>
        <taxon>Betaproteobacteria</taxon>
        <taxon>Burkholderiales</taxon>
        <taxon>Sphaerotilaceae</taxon>
        <taxon>Roseateles</taxon>
    </lineage>
</organism>
<dbReference type="EMBL" id="SNXS01000003">
    <property type="protein sequence ID" value="TDP71109.1"/>
    <property type="molecule type" value="Genomic_DNA"/>
</dbReference>
<dbReference type="PANTHER" id="PTHR46663:SF2">
    <property type="entry name" value="GGDEF DOMAIN-CONTAINING PROTEIN"/>
    <property type="match status" value="1"/>
</dbReference>
<dbReference type="CDD" id="cd12914">
    <property type="entry name" value="PDC1_DGC_like"/>
    <property type="match status" value="1"/>
</dbReference>
<comment type="caution">
    <text evidence="5">The sequence shown here is derived from an EMBL/GenBank/DDBJ whole genome shotgun (WGS) entry which is preliminary data.</text>
</comment>
<feature type="domain" description="GGDEF" evidence="4">
    <location>
        <begin position="614"/>
        <end position="747"/>
    </location>
</feature>
<dbReference type="AlphaFoldDB" id="A0A4R6QKX1"/>
<dbReference type="PROSITE" id="PS50113">
    <property type="entry name" value="PAC"/>
    <property type="match status" value="1"/>
</dbReference>
<dbReference type="SUPFAM" id="SSF55073">
    <property type="entry name" value="Nucleotide cyclase"/>
    <property type="match status" value="1"/>
</dbReference>
<keyword evidence="1" id="KW-0472">Membrane</keyword>
<dbReference type="InterPro" id="IPR035965">
    <property type="entry name" value="PAS-like_dom_sf"/>
</dbReference>
<dbReference type="CDD" id="cd01949">
    <property type="entry name" value="GGDEF"/>
    <property type="match status" value="1"/>
</dbReference>
<keyword evidence="6" id="KW-1185">Reference proteome</keyword>
<dbReference type="OrthoDB" id="9813903at2"/>
<dbReference type="InterPro" id="IPR052163">
    <property type="entry name" value="DGC-Regulatory_Protein"/>
</dbReference>
<evidence type="ECO:0000313" key="6">
    <source>
        <dbReference type="Proteomes" id="UP000295361"/>
    </source>
</evidence>
<dbReference type="SUPFAM" id="SSF55785">
    <property type="entry name" value="PYP-like sensor domain (PAS domain)"/>
    <property type="match status" value="2"/>
</dbReference>
<dbReference type="Pfam" id="PF08448">
    <property type="entry name" value="PAS_4"/>
    <property type="match status" value="2"/>
</dbReference>
<dbReference type="CDD" id="cd00130">
    <property type="entry name" value="PAS"/>
    <property type="match status" value="1"/>
</dbReference>
<dbReference type="InterPro" id="IPR043128">
    <property type="entry name" value="Rev_trsase/Diguanyl_cyclase"/>
</dbReference>
<gene>
    <name evidence="5" type="ORF">DES47_10387</name>
</gene>
<keyword evidence="1" id="KW-0812">Transmembrane</keyword>
<feature type="transmembrane region" description="Helical" evidence="1">
    <location>
        <begin position="12"/>
        <end position="35"/>
    </location>
</feature>
<dbReference type="SMART" id="SM00091">
    <property type="entry name" value="PAS"/>
    <property type="match status" value="1"/>
</dbReference>
<dbReference type="GO" id="GO:0003824">
    <property type="term" value="F:catalytic activity"/>
    <property type="evidence" value="ECO:0007669"/>
    <property type="project" value="UniProtKB-ARBA"/>
</dbReference>
<dbReference type="PANTHER" id="PTHR46663">
    <property type="entry name" value="DIGUANYLATE CYCLASE DGCT-RELATED"/>
    <property type="match status" value="1"/>
</dbReference>
<dbReference type="PROSITE" id="PS50112">
    <property type="entry name" value="PAS"/>
    <property type="match status" value="1"/>
</dbReference>
<keyword evidence="1" id="KW-1133">Transmembrane helix</keyword>
<dbReference type="InterPro" id="IPR029787">
    <property type="entry name" value="Nucleotide_cyclase"/>
</dbReference>
<dbReference type="RefSeq" id="WP_133700910.1">
    <property type="nucleotide sequence ID" value="NZ_SNXS01000003.1"/>
</dbReference>
<dbReference type="NCBIfam" id="TIGR00254">
    <property type="entry name" value="GGDEF"/>
    <property type="match status" value="1"/>
</dbReference>
<dbReference type="CDD" id="cd12915">
    <property type="entry name" value="PDC2_DGC_like"/>
    <property type="match status" value="1"/>
</dbReference>
<evidence type="ECO:0000259" key="2">
    <source>
        <dbReference type="PROSITE" id="PS50112"/>
    </source>
</evidence>
<dbReference type="FunFam" id="3.30.70.270:FF:000001">
    <property type="entry name" value="Diguanylate cyclase domain protein"/>
    <property type="match status" value="1"/>
</dbReference>
<accession>A0A4R6QKX1</accession>
<dbReference type="InterPro" id="IPR054327">
    <property type="entry name" value="His-kinase-like_sensor"/>
</dbReference>
<dbReference type="SMART" id="SM00267">
    <property type="entry name" value="GGDEF"/>
    <property type="match status" value="1"/>
</dbReference>
<dbReference type="Pfam" id="PF22588">
    <property type="entry name" value="dCache_1_like"/>
    <property type="match status" value="1"/>
</dbReference>
<dbReference type="Pfam" id="PF00990">
    <property type="entry name" value="GGDEF"/>
    <property type="match status" value="1"/>
</dbReference>
<evidence type="ECO:0000259" key="3">
    <source>
        <dbReference type="PROSITE" id="PS50113"/>
    </source>
</evidence>
<evidence type="ECO:0000256" key="1">
    <source>
        <dbReference type="SAM" id="Phobius"/>
    </source>
</evidence>
<sequence length="753" mass="83011">MSAVQSRRLRRSFLWLGWISPVLGLLVVLVGWALLLSALQTERKLVESEAFTRVRGLTQAFEEQILGTLQQVDQITRFVAHGVAAGNDRSELVALMRLALEGQPQLTGIAVTDAQGRVIASSGTMARQEWQQHEAFRVHAQRVASGLFIAKPNPGPTANGWTLQMSRRLGDERFDGVVLVATDPSYFTSFYNRDQLGEQGLVTFVGLDWVVRARRSGDRVWHGSPAGAASLANQIARAPSGTYQGSSNVDGVQRLLAYKTVTGHPFAVVTGLAEAEVFAAHDRRRTRLMQVFGLASLALVLAFAGLHLMTRHVRQSQLAAQRARVQFEAASDASLDAFWIMDAVRDDQGRVSDFRFAHCNERGARLLRRPKSRIVGRLRSEVLGSFVEPGFFELFCRVMDSREPAETESRITTPEGPQLELMHQIVPVGDGVALTTRDISAARAREREMLASQQALREADQRVRLLTDNIPALISQFDAEGRIIFANRQCAERYGRSQAELIGKTVLEVRGEEGWAQLRPQVQRVLAGEAVSFESHAWLDGELQFFQQHYVPDLSAQGQVQGFYSVSMDVSALKRVERQLLALARTDTLTGLANRRLFDERLAEALLRQHRNRQALALLFLDIDRFKGINDRLGHASGDAVLVEFAQRLKQAVRACDTVARLAGDEFVVLLEGLHGEGEAQVIAAKIVAAMQRPFELPTCTLEVTTSIGVGFHGGADLAPAALLQLADQALYEAKHAGRNTFRVASAPAPLAE</sequence>
<evidence type="ECO:0000313" key="5">
    <source>
        <dbReference type="EMBL" id="TDP71109.1"/>
    </source>
</evidence>
<evidence type="ECO:0000259" key="4">
    <source>
        <dbReference type="PROSITE" id="PS50887"/>
    </source>
</evidence>
<dbReference type="Proteomes" id="UP000295361">
    <property type="component" value="Unassembled WGS sequence"/>
</dbReference>
<dbReference type="InParanoid" id="A0A4R6QKX1"/>
<dbReference type="Gene3D" id="3.30.450.20">
    <property type="entry name" value="PAS domain"/>
    <property type="match status" value="4"/>
</dbReference>